<accession>A0AAD8L802</accession>
<dbReference type="Pfam" id="PF13966">
    <property type="entry name" value="zf-RVT"/>
    <property type="match status" value="1"/>
</dbReference>
<dbReference type="AlphaFoldDB" id="A0AAD8L802"/>
<evidence type="ECO:0000259" key="1">
    <source>
        <dbReference type="Pfam" id="PF13966"/>
    </source>
</evidence>
<name>A0AAD8L802_TARER</name>
<protein>
    <recommendedName>
        <fullName evidence="1">Reverse transcriptase zinc-binding domain-containing protein</fullName>
    </recommendedName>
</protein>
<evidence type="ECO:0000313" key="3">
    <source>
        <dbReference type="Proteomes" id="UP001229421"/>
    </source>
</evidence>
<evidence type="ECO:0000313" key="2">
    <source>
        <dbReference type="EMBL" id="KAK1434366.1"/>
    </source>
</evidence>
<feature type="domain" description="Reverse transcriptase zinc-binding" evidence="1">
    <location>
        <begin position="235"/>
        <end position="318"/>
    </location>
</feature>
<comment type="caution">
    <text evidence="2">The sequence shown here is derived from an EMBL/GenBank/DDBJ whole genome shotgun (WGS) entry which is preliminary data.</text>
</comment>
<keyword evidence="3" id="KW-1185">Reference proteome</keyword>
<proteinExistence type="predicted"/>
<reference evidence="2" key="1">
    <citation type="journal article" date="2023" name="bioRxiv">
        <title>Improved chromosome-level genome assembly for marigold (Tagetes erecta).</title>
        <authorList>
            <person name="Jiang F."/>
            <person name="Yuan L."/>
            <person name="Wang S."/>
            <person name="Wang H."/>
            <person name="Xu D."/>
            <person name="Wang A."/>
            <person name="Fan W."/>
        </authorList>
    </citation>
    <scope>NUCLEOTIDE SEQUENCE</scope>
    <source>
        <strain evidence="2">WSJ</strain>
        <tissue evidence="2">Leaf</tissue>
    </source>
</reference>
<gene>
    <name evidence="2" type="ORF">QVD17_00105</name>
</gene>
<dbReference type="InterPro" id="IPR026960">
    <property type="entry name" value="RVT-Znf"/>
</dbReference>
<dbReference type="PANTHER" id="PTHR33116">
    <property type="entry name" value="REVERSE TRANSCRIPTASE ZINC-BINDING DOMAIN-CONTAINING PROTEIN-RELATED-RELATED"/>
    <property type="match status" value="1"/>
</dbReference>
<organism evidence="2 3">
    <name type="scientific">Tagetes erecta</name>
    <name type="common">African marigold</name>
    <dbReference type="NCBI Taxonomy" id="13708"/>
    <lineage>
        <taxon>Eukaryota</taxon>
        <taxon>Viridiplantae</taxon>
        <taxon>Streptophyta</taxon>
        <taxon>Embryophyta</taxon>
        <taxon>Tracheophyta</taxon>
        <taxon>Spermatophyta</taxon>
        <taxon>Magnoliopsida</taxon>
        <taxon>eudicotyledons</taxon>
        <taxon>Gunneridae</taxon>
        <taxon>Pentapetalae</taxon>
        <taxon>asterids</taxon>
        <taxon>campanulids</taxon>
        <taxon>Asterales</taxon>
        <taxon>Asteraceae</taxon>
        <taxon>Asteroideae</taxon>
        <taxon>Heliantheae alliance</taxon>
        <taxon>Tageteae</taxon>
        <taxon>Tagetes</taxon>
    </lineage>
</organism>
<dbReference type="PANTHER" id="PTHR33116:SF76">
    <property type="entry name" value="DUF4283 DOMAIN-CONTAINING PROTEIN"/>
    <property type="match status" value="1"/>
</dbReference>
<dbReference type="Proteomes" id="UP001229421">
    <property type="component" value="Unassembled WGS sequence"/>
</dbReference>
<sequence length="429" mass="51093">MTKLTHTNKESACIYQVAFSVNLPLPKRRLQLLKAVISSMYVFWSSMLSLPTSTIKDLEAKMRLFLWNKNENGKTKSKVAWALVCRPISEGGLGIRRINDVNRSLMASHIWSIVTHRKSVWVEWAYDNKLRANSLWDVPMKRCMSWGWRKILQIREEIRPFISCNIGNGLSTLIWNDNWCSHSPLCNYITTREIYRAGFGINDKLVDLVDNRQWIWASAWDTYVWRDRHGNERDFSSSLVWNIIRDMQHVVDWEKMVWFPYCIPRHAFHMWLVFLGKLNTQDRMKKWDMNMMCCVFCYKGMDSHEHLFFECDYSREVWHLIRPRINMQNIEGSWEDIRHRINSRLKVKSARSIIERLIVGAASYYVWQERNARLFQKELRSANQLSEVIFKTVQFRLMSISFKGTRGNKQLLDRWNIKVDMQMDAKDNG</sequence>
<dbReference type="EMBL" id="JAUHHV010000001">
    <property type="protein sequence ID" value="KAK1434366.1"/>
    <property type="molecule type" value="Genomic_DNA"/>
</dbReference>